<accession>A0A7G9SGE9</accession>
<sequence length="121" mass="12320">MRGWMLLTGAAMVLAACGQDNQAEDGGDLNQSLTAQNIVANDVTAIDAVTGQAANMAADVDFTDALANELDVPDGNRAASGMTPRRPAASGRPATERRTPEESAPGPAPAPAAESTRNATE</sequence>
<organism evidence="2 3">
    <name type="scientific">Sphingomonas lutea</name>
    <dbReference type="NCBI Taxonomy" id="1045317"/>
    <lineage>
        <taxon>Bacteria</taxon>
        <taxon>Pseudomonadati</taxon>
        <taxon>Pseudomonadota</taxon>
        <taxon>Alphaproteobacteria</taxon>
        <taxon>Sphingomonadales</taxon>
        <taxon>Sphingomonadaceae</taxon>
        <taxon>Sphingomonas</taxon>
    </lineage>
</organism>
<gene>
    <name evidence="2" type="ORF">H9L13_09730</name>
</gene>
<reference evidence="2 3" key="1">
    <citation type="submission" date="2020-08" db="EMBL/GenBank/DDBJ databases">
        <title>Genome sequence of Sphingomonas lutea KCTC 23642T.</title>
        <authorList>
            <person name="Hyun D.-W."/>
            <person name="Bae J.-W."/>
        </authorList>
    </citation>
    <scope>NUCLEOTIDE SEQUENCE [LARGE SCALE GENOMIC DNA]</scope>
    <source>
        <strain evidence="2 3">KCTC 23642</strain>
    </source>
</reference>
<keyword evidence="3" id="KW-1185">Reference proteome</keyword>
<dbReference type="AlphaFoldDB" id="A0A7G9SGE9"/>
<dbReference type="Proteomes" id="UP000515971">
    <property type="component" value="Chromosome"/>
</dbReference>
<dbReference type="EMBL" id="CP060718">
    <property type="protein sequence ID" value="QNN66924.1"/>
    <property type="molecule type" value="Genomic_DNA"/>
</dbReference>
<dbReference type="PROSITE" id="PS51257">
    <property type="entry name" value="PROKAR_LIPOPROTEIN"/>
    <property type="match status" value="1"/>
</dbReference>
<dbReference type="KEGG" id="slut:H9L13_09730"/>
<feature type="region of interest" description="Disordered" evidence="1">
    <location>
        <begin position="71"/>
        <end position="121"/>
    </location>
</feature>
<evidence type="ECO:0000256" key="1">
    <source>
        <dbReference type="SAM" id="MobiDB-lite"/>
    </source>
</evidence>
<evidence type="ECO:0000313" key="2">
    <source>
        <dbReference type="EMBL" id="QNN66924.1"/>
    </source>
</evidence>
<evidence type="ECO:0000313" key="3">
    <source>
        <dbReference type="Proteomes" id="UP000515971"/>
    </source>
</evidence>
<protein>
    <submittedName>
        <fullName evidence="2">Uncharacterized protein</fullName>
    </submittedName>
</protein>
<dbReference type="RefSeq" id="WP_187537516.1">
    <property type="nucleotide sequence ID" value="NZ_BAABJT010000001.1"/>
</dbReference>
<name>A0A7G9SGE9_9SPHN</name>
<proteinExistence type="predicted"/>